<dbReference type="CDD" id="cd02966">
    <property type="entry name" value="TlpA_like_family"/>
    <property type="match status" value="1"/>
</dbReference>
<organism evidence="7 8">
    <name type="scientific">Robbsia betulipollinis</name>
    <dbReference type="NCBI Taxonomy" id="2981849"/>
    <lineage>
        <taxon>Bacteria</taxon>
        <taxon>Pseudomonadati</taxon>
        <taxon>Pseudomonadota</taxon>
        <taxon>Betaproteobacteria</taxon>
        <taxon>Burkholderiales</taxon>
        <taxon>Burkholderiaceae</taxon>
        <taxon>Robbsia</taxon>
    </lineage>
</organism>
<dbReference type="SUPFAM" id="SSF52833">
    <property type="entry name" value="Thioredoxin-like"/>
    <property type="match status" value="1"/>
</dbReference>
<keyword evidence="4" id="KW-0676">Redox-active center</keyword>
<name>A0ABT3ZQQ7_9BURK</name>
<dbReference type="InterPro" id="IPR036249">
    <property type="entry name" value="Thioredoxin-like_sf"/>
</dbReference>
<comment type="subcellular location">
    <subcellularLocation>
        <location evidence="1">Cell envelope</location>
    </subcellularLocation>
</comment>
<feature type="signal peptide" evidence="5">
    <location>
        <begin position="1"/>
        <end position="19"/>
    </location>
</feature>
<accession>A0ABT3ZQQ7</accession>
<evidence type="ECO:0000256" key="5">
    <source>
        <dbReference type="SAM" id="SignalP"/>
    </source>
</evidence>
<dbReference type="PROSITE" id="PS51352">
    <property type="entry name" value="THIOREDOXIN_2"/>
    <property type="match status" value="1"/>
</dbReference>
<evidence type="ECO:0000313" key="8">
    <source>
        <dbReference type="Proteomes" id="UP001082899"/>
    </source>
</evidence>
<dbReference type="InterPro" id="IPR013740">
    <property type="entry name" value="Redoxin"/>
</dbReference>
<evidence type="ECO:0000256" key="1">
    <source>
        <dbReference type="ARBA" id="ARBA00004196"/>
    </source>
</evidence>
<dbReference type="InterPro" id="IPR017937">
    <property type="entry name" value="Thioredoxin_CS"/>
</dbReference>
<proteinExistence type="predicted"/>
<evidence type="ECO:0000256" key="4">
    <source>
        <dbReference type="ARBA" id="ARBA00023284"/>
    </source>
</evidence>
<reference evidence="7" key="1">
    <citation type="submission" date="2022-11" db="EMBL/GenBank/DDBJ databases">
        <title>Robbsia betulipollinis sp. nov., isolated from pollen of birch (Betula pendula).</title>
        <authorList>
            <person name="Shi H."/>
            <person name="Ambika Manirajan B."/>
            <person name="Ratering S."/>
            <person name="Geissler-Plaum R."/>
            <person name="Schnell S."/>
        </authorList>
    </citation>
    <scope>NUCLEOTIDE SEQUENCE</scope>
    <source>
        <strain evidence="7">Bb-Pol-6</strain>
    </source>
</reference>
<dbReference type="Gene3D" id="3.40.30.10">
    <property type="entry name" value="Glutaredoxin"/>
    <property type="match status" value="1"/>
</dbReference>
<feature type="domain" description="Thioredoxin" evidence="6">
    <location>
        <begin position="9"/>
        <end position="165"/>
    </location>
</feature>
<gene>
    <name evidence="7" type="ORF">OVY01_17125</name>
</gene>
<evidence type="ECO:0000259" key="6">
    <source>
        <dbReference type="PROSITE" id="PS51352"/>
    </source>
</evidence>
<protein>
    <submittedName>
        <fullName evidence="7">TlpA disulfide reductase family protein</fullName>
    </submittedName>
</protein>
<keyword evidence="8" id="KW-1185">Reference proteome</keyword>
<dbReference type="RefSeq" id="WP_267848775.1">
    <property type="nucleotide sequence ID" value="NZ_JAPMXC010000006.1"/>
</dbReference>
<dbReference type="PROSITE" id="PS00194">
    <property type="entry name" value="THIOREDOXIN_1"/>
    <property type="match status" value="1"/>
</dbReference>
<dbReference type="PANTHER" id="PTHR42852">
    <property type="entry name" value="THIOL:DISULFIDE INTERCHANGE PROTEIN DSBE"/>
    <property type="match status" value="1"/>
</dbReference>
<dbReference type="InterPro" id="IPR050553">
    <property type="entry name" value="Thioredoxin_ResA/DsbE_sf"/>
</dbReference>
<evidence type="ECO:0000256" key="3">
    <source>
        <dbReference type="ARBA" id="ARBA00023157"/>
    </source>
</evidence>
<dbReference type="PANTHER" id="PTHR42852:SF6">
    <property type="entry name" value="THIOL:DISULFIDE INTERCHANGE PROTEIN DSBE"/>
    <property type="match status" value="1"/>
</dbReference>
<dbReference type="EMBL" id="JAPMXC010000006">
    <property type="protein sequence ID" value="MCY0388899.1"/>
    <property type="molecule type" value="Genomic_DNA"/>
</dbReference>
<sequence length="168" mass="17370">MLMLALSLAGLARIAPAGAAETPALAPAGFFDAPYPQSGGASRSLAGYRGKVVVVNFWASWCGPCVREMPALSALSRQYAARGVRFVGIGVDSDANIAAFLRKVTVAYPVHVAGAGGADLAREMGDTVGGLPYTVLIDATGRIRWTKLGGVDMKQLSAALDDLHPAAR</sequence>
<dbReference type="Proteomes" id="UP001082899">
    <property type="component" value="Unassembled WGS sequence"/>
</dbReference>
<dbReference type="InterPro" id="IPR013766">
    <property type="entry name" value="Thioredoxin_domain"/>
</dbReference>
<evidence type="ECO:0000313" key="7">
    <source>
        <dbReference type="EMBL" id="MCY0388899.1"/>
    </source>
</evidence>
<comment type="caution">
    <text evidence="7">The sequence shown here is derived from an EMBL/GenBank/DDBJ whole genome shotgun (WGS) entry which is preliminary data.</text>
</comment>
<keyword evidence="3" id="KW-1015">Disulfide bond</keyword>
<keyword evidence="5" id="KW-0732">Signal</keyword>
<evidence type="ECO:0000256" key="2">
    <source>
        <dbReference type="ARBA" id="ARBA00022748"/>
    </source>
</evidence>
<dbReference type="Pfam" id="PF08534">
    <property type="entry name" value="Redoxin"/>
    <property type="match status" value="1"/>
</dbReference>
<feature type="chain" id="PRO_5045406885" evidence="5">
    <location>
        <begin position="20"/>
        <end position="168"/>
    </location>
</feature>
<keyword evidence="2" id="KW-0201">Cytochrome c-type biogenesis</keyword>